<evidence type="ECO:0000313" key="2">
    <source>
        <dbReference type="Proteomes" id="UP000281549"/>
    </source>
</evidence>
<feature type="non-terminal residue" evidence="1">
    <location>
        <position position="368"/>
    </location>
</feature>
<name>A0A4P9YLB7_ROZAC</name>
<dbReference type="EMBL" id="ML005087">
    <property type="protein sequence ID" value="RKP20284.1"/>
    <property type="molecule type" value="Genomic_DNA"/>
</dbReference>
<dbReference type="AlphaFoldDB" id="A0A4P9YLB7"/>
<accession>A0A4P9YLB7</accession>
<organism evidence="1 2">
    <name type="scientific">Rozella allomycis (strain CSF55)</name>
    <dbReference type="NCBI Taxonomy" id="988480"/>
    <lineage>
        <taxon>Eukaryota</taxon>
        <taxon>Fungi</taxon>
        <taxon>Fungi incertae sedis</taxon>
        <taxon>Cryptomycota</taxon>
        <taxon>Cryptomycota incertae sedis</taxon>
        <taxon>Rozella</taxon>
    </lineage>
</organism>
<sequence length="368" mass="42744">MKNRKANYPASFKECYHLSLESDVNEVIEDTVAFYLVHKVDFKITEDKMQEIIKTLSKRVISFNVIDFYNQGLHCFDEISAISDNMIPFKSCIGKIESFPYAEYLLNGVNKIDSSILNKRNKRIVLIKEILMNFAFKVAHSNEVLKLKLKGYQGDDSYFDGFYEECSKEYKFNFADYEKYCLVHRYINKTKEMAEILIVDTINAHLDGKRTSNLIQFVKDRFTDYHYDEKVFDKSGNLACASFLSSREVAKFSYCIKSIDRFHVMSYWIQAFSKNSQFNYLGEKQALIEAIKVKAIELGRQNELKKLGIEIASDKKSPKVAKKTYSECMKEHYAKTSYGPVKDCVQLATSSDYKIVMQDAVYLHLETL</sequence>
<evidence type="ECO:0000313" key="1">
    <source>
        <dbReference type="EMBL" id="RKP20284.1"/>
    </source>
</evidence>
<reference evidence="2" key="1">
    <citation type="journal article" date="2018" name="Nat. Microbiol.">
        <title>Leveraging single-cell genomics to expand the fungal tree of life.</title>
        <authorList>
            <person name="Ahrendt S.R."/>
            <person name="Quandt C.A."/>
            <person name="Ciobanu D."/>
            <person name="Clum A."/>
            <person name="Salamov A."/>
            <person name="Andreopoulos B."/>
            <person name="Cheng J.F."/>
            <person name="Woyke T."/>
            <person name="Pelin A."/>
            <person name="Henrissat B."/>
            <person name="Reynolds N.K."/>
            <person name="Benny G.L."/>
            <person name="Smith M.E."/>
            <person name="James T.Y."/>
            <person name="Grigoriev I.V."/>
        </authorList>
    </citation>
    <scope>NUCLEOTIDE SEQUENCE [LARGE SCALE GENOMIC DNA]</scope>
    <source>
        <strain evidence="2">CSF55</strain>
    </source>
</reference>
<dbReference type="Proteomes" id="UP000281549">
    <property type="component" value="Unassembled WGS sequence"/>
</dbReference>
<gene>
    <name evidence="1" type="ORF">ROZALSC1DRAFT_28213</name>
</gene>
<proteinExistence type="predicted"/>
<protein>
    <submittedName>
        <fullName evidence="1">Uncharacterized protein</fullName>
    </submittedName>
</protein>